<dbReference type="GO" id="GO:0008237">
    <property type="term" value="F:metallopeptidase activity"/>
    <property type="evidence" value="ECO:0007669"/>
    <property type="project" value="UniProtKB-KW"/>
</dbReference>
<evidence type="ECO:0000256" key="8">
    <source>
        <dbReference type="ARBA" id="ARBA00023157"/>
    </source>
</evidence>
<dbReference type="PROSITE" id="PS51257">
    <property type="entry name" value="PROKAR_LIPOPROTEIN"/>
    <property type="match status" value="1"/>
</dbReference>
<dbReference type="PANTHER" id="PTHR47466:SF1">
    <property type="entry name" value="METALLOPROTEASE MEP1 (AFU_ORTHOLOGUE AFUA_1G07730)-RELATED"/>
    <property type="match status" value="1"/>
</dbReference>
<keyword evidence="8" id="KW-1015">Disulfide bond</keyword>
<keyword evidence="2" id="KW-0645">Protease</keyword>
<dbReference type="PATRIC" id="fig|1237149.3.peg.4891"/>
<evidence type="ECO:0000256" key="3">
    <source>
        <dbReference type="ARBA" id="ARBA00022723"/>
    </source>
</evidence>
<comment type="caution">
    <text evidence="11">The sequence shown here is derived from an EMBL/GenBank/DDBJ whole genome shotgun (WGS) entry which is preliminary data.</text>
</comment>
<keyword evidence="5" id="KW-0378">Hydrolase</keyword>
<dbReference type="STRING" id="1237149.C900_05509"/>
<dbReference type="Pfam" id="PF05572">
    <property type="entry name" value="Peptidase_M43"/>
    <property type="match status" value="1"/>
</dbReference>
<keyword evidence="6" id="KW-0862">Zinc</keyword>
<proteinExistence type="inferred from homology"/>
<dbReference type="EMBL" id="AMZN01000084">
    <property type="protein sequence ID" value="ELR69120.1"/>
    <property type="molecule type" value="Genomic_DNA"/>
</dbReference>
<accession>L8JJY5</accession>
<dbReference type="eggNOG" id="COG3291">
    <property type="taxonomic scope" value="Bacteria"/>
</dbReference>
<evidence type="ECO:0000256" key="1">
    <source>
        <dbReference type="ARBA" id="ARBA00008721"/>
    </source>
</evidence>
<keyword evidence="12" id="KW-1185">Reference proteome</keyword>
<evidence type="ECO:0000256" key="4">
    <source>
        <dbReference type="ARBA" id="ARBA00022729"/>
    </source>
</evidence>
<dbReference type="AlphaFoldDB" id="L8JJY5"/>
<evidence type="ECO:0000313" key="11">
    <source>
        <dbReference type="EMBL" id="ELR69120.1"/>
    </source>
</evidence>
<evidence type="ECO:0000256" key="6">
    <source>
        <dbReference type="ARBA" id="ARBA00022833"/>
    </source>
</evidence>
<dbReference type="MEROPS" id="M43.001"/>
<reference evidence="11 12" key="1">
    <citation type="submission" date="2012-12" db="EMBL/GenBank/DDBJ databases">
        <title>Genome assembly of Fulvivirga imtechensis AK7.</title>
        <authorList>
            <person name="Nupur N."/>
            <person name="Khatri I."/>
            <person name="Kumar R."/>
            <person name="Subramanian S."/>
            <person name="Pinnaka A."/>
        </authorList>
    </citation>
    <scope>NUCLEOTIDE SEQUENCE [LARGE SCALE GENOMIC DNA]</scope>
    <source>
        <strain evidence="11 12">AK7</strain>
    </source>
</reference>
<sequence length="345" mass="38299">MFKKINLIIVLISFLWAVSCSNEGEAPVPIEQEPQVSCLTDLAMDEHYQMDPDAKLQKERFEEFSRGHISKITSGGRLEAGSYTIPVVFHVYGTDFAGETVNDNTIITALQKVNEDFHGLNDDFNSVDPYFQSIRSAFDITFKLANKDPKGNPTTGIVYHPAKNGYGNRSADSQVAADAWDNYRYCNVYIQLDLYGNGATNNSGVAWYPDKSMSDANTARIVYNGRYLYGNTDKEFASVLTHEFGHWLNLIHTFEGRCKRPDESRCATTGDLVCDTPQASSNDSCSTLYNCAKSRVNTENYLGYSGAGGCYKMFTTGQVARMDAAMQHPARITLWQSSNLSGTGL</sequence>
<dbReference type="PANTHER" id="PTHR47466">
    <property type="match status" value="1"/>
</dbReference>
<comment type="similarity">
    <text evidence="1">Belongs to the peptidase M43B family.</text>
</comment>
<feature type="signal peptide" evidence="9">
    <location>
        <begin position="1"/>
        <end position="22"/>
    </location>
</feature>
<dbReference type="GO" id="GO:0006508">
    <property type="term" value="P:proteolysis"/>
    <property type="evidence" value="ECO:0007669"/>
    <property type="project" value="UniProtKB-KW"/>
</dbReference>
<evidence type="ECO:0000256" key="5">
    <source>
        <dbReference type="ARBA" id="ARBA00022801"/>
    </source>
</evidence>
<keyword evidence="4 9" id="KW-0732">Signal</keyword>
<dbReference type="GO" id="GO:0046872">
    <property type="term" value="F:metal ion binding"/>
    <property type="evidence" value="ECO:0007669"/>
    <property type="project" value="UniProtKB-KW"/>
</dbReference>
<dbReference type="Proteomes" id="UP000011135">
    <property type="component" value="Unassembled WGS sequence"/>
</dbReference>
<protein>
    <recommendedName>
        <fullName evidence="10">Peptidase M43 pregnancy-associated plasma-A domain-containing protein</fullName>
    </recommendedName>
</protein>
<organism evidence="11 12">
    <name type="scientific">Fulvivirga imtechensis AK7</name>
    <dbReference type="NCBI Taxonomy" id="1237149"/>
    <lineage>
        <taxon>Bacteria</taxon>
        <taxon>Pseudomonadati</taxon>
        <taxon>Bacteroidota</taxon>
        <taxon>Cytophagia</taxon>
        <taxon>Cytophagales</taxon>
        <taxon>Fulvivirgaceae</taxon>
        <taxon>Fulvivirga</taxon>
    </lineage>
</organism>
<keyword evidence="7" id="KW-0482">Metalloprotease</keyword>
<gene>
    <name evidence="11" type="ORF">C900_05509</name>
</gene>
<evidence type="ECO:0000256" key="7">
    <source>
        <dbReference type="ARBA" id="ARBA00023049"/>
    </source>
</evidence>
<dbReference type="RefSeq" id="WP_009582603.1">
    <property type="nucleotide sequence ID" value="NZ_AMZN01000084.1"/>
</dbReference>
<evidence type="ECO:0000256" key="2">
    <source>
        <dbReference type="ARBA" id="ARBA00022670"/>
    </source>
</evidence>
<name>L8JJY5_9BACT</name>
<dbReference type="SUPFAM" id="SSF55486">
    <property type="entry name" value="Metalloproteases ('zincins'), catalytic domain"/>
    <property type="match status" value="1"/>
</dbReference>
<evidence type="ECO:0000256" key="9">
    <source>
        <dbReference type="SAM" id="SignalP"/>
    </source>
</evidence>
<dbReference type="InterPro" id="IPR008754">
    <property type="entry name" value="Peptidase_M43"/>
</dbReference>
<keyword evidence="3" id="KW-0479">Metal-binding</keyword>
<evidence type="ECO:0000313" key="12">
    <source>
        <dbReference type="Proteomes" id="UP000011135"/>
    </source>
</evidence>
<dbReference type="Gene3D" id="3.40.390.10">
    <property type="entry name" value="Collagenase (Catalytic Domain)"/>
    <property type="match status" value="1"/>
</dbReference>
<dbReference type="OrthoDB" id="6278496at2"/>
<evidence type="ECO:0000259" key="10">
    <source>
        <dbReference type="Pfam" id="PF05572"/>
    </source>
</evidence>
<dbReference type="InterPro" id="IPR024079">
    <property type="entry name" value="MetalloPept_cat_dom_sf"/>
</dbReference>
<feature type="chain" id="PRO_5003994018" description="Peptidase M43 pregnancy-associated plasma-A domain-containing protein" evidence="9">
    <location>
        <begin position="23"/>
        <end position="345"/>
    </location>
</feature>
<feature type="domain" description="Peptidase M43 pregnancy-associated plasma-A" evidence="10">
    <location>
        <begin position="171"/>
        <end position="326"/>
    </location>
</feature>